<dbReference type="AlphaFoldDB" id="A0A1X1R5G7"/>
<evidence type="ECO:0000313" key="2">
    <source>
        <dbReference type="Proteomes" id="UP000193990"/>
    </source>
</evidence>
<dbReference type="STRING" id="56425.AWB93_09655"/>
<evidence type="ECO:0000313" key="1">
    <source>
        <dbReference type="EMBL" id="ORU99999.1"/>
    </source>
</evidence>
<dbReference type="Gene3D" id="1.10.490.10">
    <property type="entry name" value="Globins"/>
    <property type="match status" value="1"/>
</dbReference>
<keyword evidence="2" id="KW-1185">Reference proteome</keyword>
<dbReference type="InterPro" id="IPR009050">
    <property type="entry name" value="Globin-like_sf"/>
</dbReference>
<accession>A0A1X1R5G7</accession>
<dbReference type="Proteomes" id="UP000193990">
    <property type="component" value="Unassembled WGS sequence"/>
</dbReference>
<proteinExistence type="predicted"/>
<dbReference type="EMBL" id="LQOK01000025">
    <property type="protein sequence ID" value="ORU99999.1"/>
    <property type="molecule type" value="Genomic_DNA"/>
</dbReference>
<dbReference type="InterPro" id="IPR012292">
    <property type="entry name" value="Globin/Proto"/>
</dbReference>
<dbReference type="GO" id="GO:0020037">
    <property type="term" value="F:heme binding"/>
    <property type="evidence" value="ECO:0007669"/>
    <property type="project" value="InterPro"/>
</dbReference>
<comment type="caution">
    <text evidence="1">The sequence shown here is derived from an EMBL/GenBank/DDBJ whole genome shotgun (WGS) entry which is preliminary data.</text>
</comment>
<dbReference type="InterPro" id="IPR044399">
    <property type="entry name" value="Mb-like_M"/>
</dbReference>
<dbReference type="CDD" id="cd01040">
    <property type="entry name" value="Mb-like"/>
    <property type="match status" value="1"/>
</dbReference>
<sequence>MTEEKHMAPRETTSPVVVSLELYAEHVGDPIPIIYQRFYTAHPDAEAEFAGDHHLEQRMMGGVLQMLIDLTEGSFAPSGCTYWLWDHIGWGVTEQMVCDMFEAVVATIREGLGERWTPDMTSSWRDLISRLQPVLHAGFANA</sequence>
<gene>
    <name evidence="1" type="ORF">AWB93_09655</name>
</gene>
<name>A0A1X1R5G7_MYCBE</name>
<dbReference type="GO" id="GO:0019825">
    <property type="term" value="F:oxygen binding"/>
    <property type="evidence" value="ECO:0007669"/>
    <property type="project" value="InterPro"/>
</dbReference>
<organism evidence="1 2">
    <name type="scientific">Mycobacterium bohemicum</name>
    <dbReference type="NCBI Taxonomy" id="56425"/>
    <lineage>
        <taxon>Bacteria</taxon>
        <taxon>Bacillati</taxon>
        <taxon>Actinomycetota</taxon>
        <taxon>Actinomycetes</taxon>
        <taxon>Mycobacteriales</taxon>
        <taxon>Mycobacteriaceae</taxon>
        <taxon>Mycobacterium</taxon>
    </lineage>
</organism>
<evidence type="ECO:0008006" key="3">
    <source>
        <dbReference type="Google" id="ProtNLM"/>
    </source>
</evidence>
<protein>
    <recommendedName>
        <fullName evidence="3">Globin</fullName>
    </recommendedName>
</protein>
<dbReference type="SUPFAM" id="SSF46458">
    <property type="entry name" value="Globin-like"/>
    <property type="match status" value="1"/>
</dbReference>
<reference evidence="1 2" key="1">
    <citation type="submission" date="2016-01" db="EMBL/GenBank/DDBJ databases">
        <title>The new phylogeny of the genus Mycobacterium.</title>
        <authorList>
            <person name="Tarcisio F."/>
            <person name="Conor M."/>
            <person name="Antonella G."/>
            <person name="Elisabetta G."/>
            <person name="Giulia F.S."/>
            <person name="Sara T."/>
            <person name="Anna F."/>
            <person name="Clotilde B."/>
            <person name="Roberto B."/>
            <person name="Veronica D.S."/>
            <person name="Fabio R."/>
            <person name="Monica P."/>
            <person name="Olivier J."/>
            <person name="Enrico T."/>
            <person name="Nicola S."/>
        </authorList>
    </citation>
    <scope>NUCLEOTIDE SEQUENCE [LARGE SCALE GENOMIC DNA]</scope>
    <source>
        <strain evidence="1 2">DSM 44277</strain>
    </source>
</reference>